<keyword evidence="3" id="KW-0378">Hydrolase</keyword>
<keyword evidence="7" id="KW-0812">Transmembrane</keyword>
<evidence type="ECO:0000313" key="9">
    <source>
        <dbReference type="EMBL" id="PQJ95392.1"/>
    </source>
</evidence>
<accession>A0A2S7XPP4</accession>
<gene>
    <name evidence="9" type="ORF">CXB77_14335</name>
</gene>
<evidence type="ECO:0000256" key="4">
    <source>
        <dbReference type="ARBA" id="ARBA00023134"/>
    </source>
</evidence>
<evidence type="ECO:0000259" key="8">
    <source>
        <dbReference type="Pfam" id="PF00350"/>
    </source>
</evidence>
<evidence type="ECO:0000256" key="5">
    <source>
        <dbReference type="ARBA" id="ARBA00023136"/>
    </source>
</evidence>
<evidence type="ECO:0000256" key="7">
    <source>
        <dbReference type="SAM" id="Phobius"/>
    </source>
</evidence>
<dbReference type="InterPro" id="IPR027094">
    <property type="entry name" value="Mitofusin_fam"/>
</dbReference>
<reference evidence="9 10" key="1">
    <citation type="submission" date="2018-01" db="EMBL/GenBank/DDBJ databases">
        <title>The complete genome sequence of Chromatium okenii LaCa, a purple sulfur bacterium with a turbulent life.</title>
        <authorList>
            <person name="Luedin S.M."/>
            <person name="Liechti N."/>
            <person name="Storelli N."/>
            <person name="Danza F."/>
            <person name="Wittwer M."/>
            <person name="Pothier J.F."/>
            <person name="Tonolla M.A."/>
        </authorList>
    </citation>
    <scope>NUCLEOTIDE SEQUENCE [LARGE SCALE GENOMIC DNA]</scope>
    <source>
        <strain evidence="9 10">LaCa</strain>
    </source>
</reference>
<evidence type="ECO:0000313" key="10">
    <source>
        <dbReference type="Proteomes" id="UP000239936"/>
    </source>
</evidence>
<keyword evidence="10" id="KW-1185">Reference proteome</keyword>
<dbReference type="PANTHER" id="PTHR10465">
    <property type="entry name" value="TRANSMEMBRANE GTPASE FZO1"/>
    <property type="match status" value="1"/>
</dbReference>
<dbReference type="InterPro" id="IPR045063">
    <property type="entry name" value="Dynamin_N"/>
</dbReference>
<keyword evidence="6" id="KW-0175">Coiled coil</keyword>
<feature type="coiled-coil region" evidence="6">
    <location>
        <begin position="274"/>
        <end position="341"/>
    </location>
</feature>
<evidence type="ECO:0000256" key="2">
    <source>
        <dbReference type="ARBA" id="ARBA00022741"/>
    </source>
</evidence>
<feature type="transmembrane region" description="Helical" evidence="7">
    <location>
        <begin position="421"/>
        <end position="445"/>
    </location>
</feature>
<dbReference type="SUPFAM" id="SSF52540">
    <property type="entry name" value="P-loop containing nucleoside triphosphate hydrolases"/>
    <property type="match status" value="1"/>
</dbReference>
<proteinExistence type="predicted"/>
<keyword evidence="5 7" id="KW-0472">Membrane</keyword>
<dbReference type="InterPro" id="IPR027417">
    <property type="entry name" value="P-loop_NTPase"/>
</dbReference>
<dbReference type="EMBL" id="PPGH01000037">
    <property type="protein sequence ID" value="PQJ95392.1"/>
    <property type="molecule type" value="Genomic_DNA"/>
</dbReference>
<dbReference type="AlphaFoldDB" id="A0A2S7XPP4"/>
<feature type="domain" description="Dynamin N-terminal" evidence="8">
    <location>
        <begin position="40"/>
        <end position="194"/>
    </location>
</feature>
<comment type="subcellular location">
    <subcellularLocation>
        <location evidence="1">Membrane</location>
    </subcellularLocation>
</comment>
<dbReference type="OrthoDB" id="9816479at2"/>
<protein>
    <recommendedName>
        <fullName evidence="8">Dynamin N-terminal domain-containing protein</fullName>
    </recommendedName>
</protein>
<evidence type="ECO:0000256" key="3">
    <source>
        <dbReference type="ARBA" id="ARBA00022801"/>
    </source>
</evidence>
<evidence type="ECO:0000256" key="1">
    <source>
        <dbReference type="ARBA" id="ARBA00004370"/>
    </source>
</evidence>
<keyword evidence="4" id="KW-0342">GTP-binding</keyword>
<name>A0A2S7XPP4_9GAMM</name>
<dbReference type="PANTHER" id="PTHR10465:SF0">
    <property type="entry name" value="SARCALUMENIN"/>
    <property type="match status" value="1"/>
</dbReference>
<sequence length="556" mass="63083">MTFMTPFKEQTMNLPYDSLLDTARQFNIEISPLQGDLVCAFVGEWNSGKSSLLNNLFGLPLLPERATPATKTLVLLQRNTDSAPHAKVQDDRGAIQEYQGTAAVEALQQSLQHLSRIEYQAPQLDVPAHTVFVDTPGFNDTDQQASTKAETVRADLIVFVLNARVSALNQTQIDFIQRAVLSKANLKDLFFVLTHSDVLEDDDDSASLRQRIGAHVGSDRIFLLSNKDAVTIQGFKQALYTYIDERRSVLLDERRQRHQRQLFDALRQQVALERVALQQMLNQTTEQRDALRTEIQEARRKESQKKSELRRRSQQRLQSVLQSLRELIEQTEQQLDDAIDSSSVEQLQKKGYLQQRIEDAMKTLEPQMQAKLDELMRSLQGDVQEGQTHSNQLLKELNLELDLPDYSSPLSRVSAEHIMPLAFMGSLLVFGWFSVPTLLVGFLALKAREFGLTRFGDQTGILDTVIDKIKDGAASVHRQTIKITLARTLSDYLNQVSDYFRDVMDKSTDQALHQINLVAELEKTLVALNNETSHIDWELRLDKAEALITNQQLANN</sequence>
<dbReference type="Proteomes" id="UP000239936">
    <property type="component" value="Unassembled WGS sequence"/>
</dbReference>
<evidence type="ECO:0000256" key="6">
    <source>
        <dbReference type="SAM" id="Coils"/>
    </source>
</evidence>
<dbReference type="Gene3D" id="3.40.50.300">
    <property type="entry name" value="P-loop containing nucleotide triphosphate hydrolases"/>
    <property type="match status" value="1"/>
</dbReference>
<dbReference type="GO" id="GO:0003924">
    <property type="term" value="F:GTPase activity"/>
    <property type="evidence" value="ECO:0007669"/>
    <property type="project" value="InterPro"/>
</dbReference>
<keyword evidence="2" id="KW-0547">Nucleotide-binding</keyword>
<dbReference type="Pfam" id="PF00350">
    <property type="entry name" value="Dynamin_N"/>
    <property type="match status" value="1"/>
</dbReference>
<dbReference type="GO" id="GO:0016020">
    <property type="term" value="C:membrane"/>
    <property type="evidence" value="ECO:0007669"/>
    <property type="project" value="UniProtKB-SubCell"/>
</dbReference>
<keyword evidence="7" id="KW-1133">Transmembrane helix</keyword>
<dbReference type="GO" id="GO:0005525">
    <property type="term" value="F:GTP binding"/>
    <property type="evidence" value="ECO:0007669"/>
    <property type="project" value="UniProtKB-KW"/>
</dbReference>
<organism evidence="9 10">
    <name type="scientific">Chromatium okenii</name>
    <dbReference type="NCBI Taxonomy" id="61644"/>
    <lineage>
        <taxon>Bacteria</taxon>
        <taxon>Pseudomonadati</taxon>
        <taxon>Pseudomonadota</taxon>
        <taxon>Gammaproteobacteria</taxon>
        <taxon>Chromatiales</taxon>
        <taxon>Chromatiaceae</taxon>
        <taxon>Chromatium</taxon>
    </lineage>
</organism>
<comment type="caution">
    <text evidence="9">The sequence shown here is derived from an EMBL/GenBank/DDBJ whole genome shotgun (WGS) entry which is preliminary data.</text>
</comment>